<evidence type="ECO:0000313" key="2">
    <source>
        <dbReference type="Proteomes" id="UP000789920"/>
    </source>
</evidence>
<accession>A0ACA9S8A9</accession>
<protein>
    <submittedName>
        <fullName evidence="1">2317_t:CDS:1</fullName>
    </submittedName>
</protein>
<feature type="non-terminal residue" evidence="1">
    <location>
        <position position="1"/>
    </location>
</feature>
<evidence type="ECO:0000313" key="1">
    <source>
        <dbReference type="EMBL" id="CAG8829875.1"/>
    </source>
</evidence>
<proteinExistence type="predicted"/>
<dbReference type="EMBL" id="CAJVQC010098065">
    <property type="protein sequence ID" value="CAG8829875.1"/>
    <property type="molecule type" value="Genomic_DNA"/>
</dbReference>
<feature type="non-terminal residue" evidence="1">
    <location>
        <position position="357"/>
    </location>
</feature>
<comment type="caution">
    <text evidence="1">The sequence shown here is derived from an EMBL/GenBank/DDBJ whole genome shotgun (WGS) entry which is preliminary data.</text>
</comment>
<dbReference type="Proteomes" id="UP000789920">
    <property type="component" value="Unassembled WGS sequence"/>
</dbReference>
<organism evidence="1 2">
    <name type="scientific">Racocetra persica</name>
    <dbReference type="NCBI Taxonomy" id="160502"/>
    <lineage>
        <taxon>Eukaryota</taxon>
        <taxon>Fungi</taxon>
        <taxon>Fungi incertae sedis</taxon>
        <taxon>Mucoromycota</taxon>
        <taxon>Glomeromycotina</taxon>
        <taxon>Glomeromycetes</taxon>
        <taxon>Diversisporales</taxon>
        <taxon>Gigasporaceae</taxon>
        <taxon>Racocetra</taxon>
    </lineage>
</organism>
<gene>
    <name evidence="1" type="ORF">RPERSI_LOCUS27617</name>
</gene>
<reference evidence="1" key="1">
    <citation type="submission" date="2021-06" db="EMBL/GenBank/DDBJ databases">
        <authorList>
            <person name="Kallberg Y."/>
            <person name="Tangrot J."/>
            <person name="Rosling A."/>
        </authorList>
    </citation>
    <scope>NUCLEOTIDE SEQUENCE</scope>
    <source>
        <strain evidence="1">MA461A</strain>
    </source>
</reference>
<keyword evidence="2" id="KW-1185">Reference proteome</keyword>
<sequence>LSNLVLFKSQFVVSRDVCFVKENGEARIYSLINDNFRAGSAKLPANCTRVMSTPDGACFVSFVKEKLDIDVSEGKNKVIETIPKNACSEMTNSETELLNTNETNASEGKNKVIKAIPENICSEMRTNNETTKSSSIDNIAKNKEAIETELHQDTTQALSREVVRGYVYFLEKFSKDANKVIEVPFTNPNIELFQFTSLADKQVHLVTIDLYNNILQSLMVKITHAKTKFRFERKTKEKALGKVKIESYDPFTIIGQNTKFTNDLQIGDFLVIGNEKRQIIKVINDSELKITNKQLFKSLNFGEWKRFQIEPKANINGLLDAYSMVFTKYAITNPFGQIDKPLKLTIVMDLRDELDID</sequence>
<name>A0ACA9S8A9_9GLOM</name>